<protein>
    <submittedName>
        <fullName evidence="1">Uncharacterized protein</fullName>
    </submittedName>
</protein>
<comment type="caution">
    <text evidence="1">The sequence shown here is derived from an EMBL/GenBank/DDBJ whole genome shotgun (WGS) entry which is preliminary data.</text>
</comment>
<keyword evidence="2" id="KW-1185">Reference proteome</keyword>
<reference evidence="1 2" key="1">
    <citation type="journal article" date="2021" name="BMC Genomics">
        <title>Datura genome reveals duplications of psychoactive alkaloid biosynthetic genes and high mutation rate following tissue culture.</title>
        <authorList>
            <person name="Rajewski A."/>
            <person name="Carter-House D."/>
            <person name="Stajich J."/>
            <person name="Litt A."/>
        </authorList>
    </citation>
    <scope>NUCLEOTIDE SEQUENCE [LARGE SCALE GENOMIC DNA]</scope>
    <source>
        <strain evidence="1">AR-01</strain>
    </source>
</reference>
<name>A0ABS8UY92_DATST</name>
<accession>A0ABS8UY92</accession>
<dbReference type="EMBL" id="JACEIK010002811">
    <property type="protein sequence ID" value="MCD9638978.1"/>
    <property type="molecule type" value="Genomic_DNA"/>
</dbReference>
<evidence type="ECO:0000313" key="1">
    <source>
        <dbReference type="EMBL" id="MCD9638978.1"/>
    </source>
</evidence>
<organism evidence="1 2">
    <name type="scientific">Datura stramonium</name>
    <name type="common">Jimsonweed</name>
    <name type="synonym">Common thornapple</name>
    <dbReference type="NCBI Taxonomy" id="4076"/>
    <lineage>
        <taxon>Eukaryota</taxon>
        <taxon>Viridiplantae</taxon>
        <taxon>Streptophyta</taxon>
        <taxon>Embryophyta</taxon>
        <taxon>Tracheophyta</taxon>
        <taxon>Spermatophyta</taxon>
        <taxon>Magnoliopsida</taxon>
        <taxon>eudicotyledons</taxon>
        <taxon>Gunneridae</taxon>
        <taxon>Pentapetalae</taxon>
        <taxon>asterids</taxon>
        <taxon>lamiids</taxon>
        <taxon>Solanales</taxon>
        <taxon>Solanaceae</taxon>
        <taxon>Solanoideae</taxon>
        <taxon>Datureae</taxon>
        <taxon>Datura</taxon>
    </lineage>
</organism>
<evidence type="ECO:0000313" key="2">
    <source>
        <dbReference type="Proteomes" id="UP000823775"/>
    </source>
</evidence>
<feature type="non-terminal residue" evidence="1">
    <location>
        <position position="80"/>
    </location>
</feature>
<dbReference type="Proteomes" id="UP000823775">
    <property type="component" value="Unassembled WGS sequence"/>
</dbReference>
<gene>
    <name evidence="1" type="ORF">HAX54_023213</name>
</gene>
<feature type="non-terminal residue" evidence="1">
    <location>
        <position position="1"/>
    </location>
</feature>
<sequence length="80" mass="9208">WYNDPSLATESRCVLPILSAQNVIKIFFQMMIHLTSHCWFKRLIVGIRYKDFSGINLLPMATSGTNESLFPFVDKPRKSS</sequence>
<proteinExistence type="predicted"/>